<dbReference type="RefSeq" id="WP_187724902.1">
    <property type="nucleotide sequence ID" value="NZ_CP060783.1"/>
</dbReference>
<keyword evidence="2" id="KW-1185">Reference proteome</keyword>
<accession>A0A7H0GLZ4</accession>
<dbReference type="KEGG" id="daer:H9K75_04395"/>
<protein>
    <submittedName>
        <fullName evidence="1">Uncharacterized protein</fullName>
    </submittedName>
</protein>
<organism evidence="1 2">
    <name type="scientific">Diaphorobacter aerolatus</name>
    <dbReference type="NCBI Taxonomy" id="1288495"/>
    <lineage>
        <taxon>Bacteria</taxon>
        <taxon>Pseudomonadati</taxon>
        <taxon>Pseudomonadota</taxon>
        <taxon>Betaproteobacteria</taxon>
        <taxon>Burkholderiales</taxon>
        <taxon>Comamonadaceae</taxon>
        <taxon>Diaphorobacter</taxon>
    </lineage>
</organism>
<dbReference type="EMBL" id="CP060783">
    <property type="protein sequence ID" value="QNP49310.1"/>
    <property type="molecule type" value="Genomic_DNA"/>
</dbReference>
<sequence>MDEISGDPFDLFQLFVEAGCMTTVWISGSNDDFLQSRKDALRYGVLKLIAWPDLARVPEERQALVARICALLSRKPSASKLIPLILSTPEDEVFESIAPLMRMGCVTVATSFLSEPGTVAAQHAPAVEAISSQAQTANATQYARRSLVSKLWARLTA</sequence>
<reference evidence="1 2" key="1">
    <citation type="submission" date="2020-08" db="EMBL/GenBank/DDBJ databases">
        <title>Genome sequence of Diaphorobacter aerolatus KACC 16536T.</title>
        <authorList>
            <person name="Hyun D.-W."/>
            <person name="Bae J.-W."/>
        </authorList>
    </citation>
    <scope>NUCLEOTIDE SEQUENCE [LARGE SCALE GENOMIC DNA]</scope>
    <source>
        <strain evidence="1 2">KACC 16536</strain>
    </source>
</reference>
<dbReference type="AlphaFoldDB" id="A0A7H0GLZ4"/>
<gene>
    <name evidence="1" type="ORF">H9K75_04395</name>
</gene>
<proteinExistence type="predicted"/>
<evidence type="ECO:0000313" key="1">
    <source>
        <dbReference type="EMBL" id="QNP49310.1"/>
    </source>
</evidence>
<dbReference type="Proteomes" id="UP000516028">
    <property type="component" value="Chromosome"/>
</dbReference>
<name>A0A7H0GLZ4_9BURK</name>
<evidence type="ECO:0000313" key="2">
    <source>
        <dbReference type="Proteomes" id="UP000516028"/>
    </source>
</evidence>